<protein>
    <submittedName>
        <fullName evidence="1">Putative SOS response-associated peptidase YedK</fullName>
    </submittedName>
</protein>
<reference evidence="1 2" key="1">
    <citation type="submission" date="2020-08" db="EMBL/GenBank/DDBJ databases">
        <title>The Agave Microbiome: Exploring the role of microbial communities in plant adaptations to desert environments.</title>
        <authorList>
            <person name="Partida-Martinez L.P."/>
        </authorList>
    </citation>
    <scope>NUCLEOTIDE SEQUENCE [LARGE SCALE GENOMIC DNA]</scope>
    <source>
        <strain evidence="1 2">AS2.3</strain>
    </source>
</reference>
<dbReference type="AlphaFoldDB" id="A0A7Y9FKU5"/>
<dbReference type="Proteomes" id="UP000517753">
    <property type="component" value="Unassembled WGS sequence"/>
</dbReference>
<dbReference type="RefSeq" id="WP_179507667.1">
    <property type="nucleotide sequence ID" value="NZ_JACCBY010000001.1"/>
</dbReference>
<gene>
    <name evidence="1" type="ORF">HD841_000937</name>
</gene>
<dbReference type="InterPro" id="IPR036590">
    <property type="entry name" value="SRAP-like"/>
</dbReference>
<sequence>MEPHNRCVVSLTEFRDWTPDKHEVGERAPIKGEMWFDVSGQPGFAVAVFRQRAAKAVGFTMFTCDPNGLVAAARPKAMMTIPHEADCIRLLRGS</sequence>
<proteinExistence type="predicted"/>
<organism evidence="1 2">
    <name type="scientific">Sphingomonas melonis</name>
    <dbReference type="NCBI Taxonomy" id="152682"/>
    <lineage>
        <taxon>Bacteria</taxon>
        <taxon>Pseudomonadati</taxon>
        <taxon>Pseudomonadota</taxon>
        <taxon>Alphaproteobacteria</taxon>
        <taxon>Sphingomonadales</taxon>
        <taxon>Sphingomonadaceae</taxon>
        <taxon>Sphingomonas</taxon>
    </lineage>
</organism>
<keyword evidence="2" id="KW-1185">Reference proteome</keyword>
<comment type="caution">
    <text evidence="1">The sequence shown here is derived from an EMBL/GenBank/DDBJ whole genome shotgun (WGS) entry which is preliminary data.</text>
</comment>
<evidence type="ECO:0000313" key="2">
    <source>
        <dbReference type="Proteomes" id="UP000517753"/>
    </source>
</evidence>
<name>A0A7Y9FKU5_9SPHN</name>
<dbReference type="EMBL" id="JACCBY010000001">
    <property type="protein sequence ID" value="NYD89168.1"/>
    <property type="molecule type" value="Genomic_DNA"/>
</dbReference>
<evidence type="ECO:0000313" key="1">
    <source>
        <dbReference type="EMBL" id="NYD89168.1"/>
    </source>
</evidence>
<dbReference type="SUPFAM" id="SSF143081">
    <property type="entry name" value="BB1717-like"/>
    <property type="match status" value="1"/>
</dbReference>
<accession>A0A7Y9FKU5</accession>